<evidence type="ECO:0000256" key="1">
    <source>
        <dbReference type="SAM" id="SignalP"/>
    </source>
</evidence>
<sequence length="134" mass="14229">MRAAAPARILLAMVALAGCTASAELSDTSKARAERELAKALAGRTAGEPVDCIRADRSNGPQIIDGDTLLYREMGTVWRNDLPAACPGMQPGDILIVEMFGSQLCSSDRVRAVTPGANIPGPQCRLGKFTPYRK</sequence>
<protein>
    <submittedName>
        <fullName evidence="2">DUF6491 family protein</fullName>
    </submittedName>
</protein>
<feature type="signal peptide" evidence="1">
    <location>
        <begin position="1"/>
        <end position="17"/>
    </location>
</feature>
<gene>
    <name evidence="2" type="ORF">ACFQ1E_07525</name>
</gene>
<evidence type="ECO:0000313" key="2">
    <source>
        <dbReference type="EMBL" id="MFD0946180.1"/>
    </source>
</evidence>
<name>A0ABW3H678_9SPHN</name>
<accession>A0ABW3H678</accession>
<dbReference type="RefSeq" id="WP_264943554.1">
    <property type="nucleotide sequence ID" value="NZ_JAPDRA010000003.1"/>
</dbReference>
<dbReference type="PROSITE" id="PS51257">
    <property type="entry name" value="PROKAR_LIPOPROTEIN"/>
    <property type="match status" value="1"/>
</dbReference>
<keyword evidence="1" id="KW-0732">Signal</keyword>
<reference evidence="3" key="1">
    <citation type="journal article" date="2019" name="Int. J. Syst. Evol. Microbiol.">
        <title>The Global Catalogue of Microorganisms (GCM) 10K type strain sequencing project: providing services to taxonomists for standard genome sequencing and annotation.</title>
        <authorList>
            <consortium name="The Broad Institute Genomics Platform"/>
            <consortium name="The Broad Institute Genome Sequencing Center for Infectious Disease"/>
            <person name="Wu L."/>
            <person name="Ma J."/>
        </authorList>
    </citation>
    <scope>NUCLEOTIDE SEQUENCE [LARGE SCALE GENOMIC DNA]</scope>
    <source>
        <strain evidence="3">CCUG 62982</strain>
    </source>
</reference>
<dbReference type="Proteomes" id="UP001596977">
    <property type="component" value="Unassembled WGS sequence"/>
</dbReference>
<organism evidence="2 3">
    <name type="scientific">Sphingomonas canadensis</name>
    <dbReference type="NCBI Taxonomy" id="1219257"/>
    <lineage>
        <taxon>Bacteria</taxon>
        <taxon>Pseudomonadati</taxon>
        <taxon>Pseudomonadota</taxon>
        <taxon>Alphaproteobacteria</taxon>
        <taxon>Sphingomonadales</taxon>
        <taxon>Sphingomonadaceae</taxon>
        <taxon>Sphingomonas</taxon>
    </lineage>
</organism>
<dbReference type="EMBL" id="JBHTJG010000003">
    <property type="protein sequence ID" value="MFD0946180.1"/>
    <property type="molecule type" value="Genomic_DNA"/>
</dbReference>
<proteinExistence type="predicted"/>
<keyword evidence="3" id="KW-1185">Reference proteome</keyword>
<evidence type="ECO:0000313" key="3">
    <source>
        <dbReference type="Proteomes" id="UP001596977"/>
    </source>
</evidence>
<comment type="caution">
    <text evidence="2">The sequence shown here is derived from an EMBL/GenBank/DDBJ whole genome shotgun (WGS) entry which is preliminary data.</text>
</comment>
<feature type="chain" id="PRO_5045575596" evidence="1">
    <location>
        <begin position="18"/>
        <end position="134"/>
    </location>
</feature>